<feature type="binding site" evidence="6">
    <location>
        <begin position="30"/>
        <end position="37"/>
    </location>
    <ligand>
        <name>ATP</name>
        <dbReference type="ChEBI" id="CHEBI:30616"/>
    </ligand>
</feature>
<keyword evidence="6" id="KW-0742">SOS response</keyword>
<comment type="function">
    <text evidence="6">The RecF protein is involved in DNA metabolism; it is required for DNA replication and normal SOS inducibility. RecF binds preferentially to single-stranded, linear DNA. It also seems to bind ATP.</text>
</comment>
<dbReference type="PANTHER" id="PTHR32182:SF0">
    <property type="entry name" value="DNA REPLICATION AND REPAIR PROTEIN RECF"/>
    <property type="match status" value="1"/>
</dbReference>
<accession>D1B7J1</accession>
<dbReference type="NCBIfam" id="TIGR00611">
    <property type="entry name" value="recf"/>
    <property type="match status" value="1"/>
</dbReference>
<keyword evidence="9" id="KW-1185">Reference proteome</keyword>
<dbReference type="SUPFAM" id="SSF52540">
    <property type="entry name" value="P-loop containing nucleoside triphosphate hydrolases"/>
    <property type="match status" value="1"/>
</dbReference>
<dbReference type="InterPro" id="IPR042174">
    <property type="entry name" value="RecF_2"/>
</dbReference>
<dbReference type="eggNOG" id="COG1195">
    <property type="taxonomic scope" value="Bacteria"/>
</dbReference>
<keyword evidence="6" id="KW-0234">DNA repair</keyword>
<dbReference type="InterPro" id="IPR003395">
    <property type="entry name" value="RecF/RecN/SMC_N"/>
</dbReference>
<dbReference type="PANTHER" id="PTHR32182">
    <property type="entry name" value="DNA REPLICATION AND REPAIR PROTEIN RECF"/>
    <property type="match status" value="1"/>
</dbReference>
<dbReference type="InterPro" id="IPR027417">
    <property type="entry name" value="P-loop_NTPase"/>
</dbReference>
<name>D1B7J1_THEAS</name>
<dbReference type="EMBL" id="CP001818">
    <property type="protein sequence ID" value="ACZ18244.1"/>
    <property type="molecule type" value="Genomic_DNA"/>
</dbReference>
<dbReference type="Pfam" id="PF02463">
    <property type="entry name" value="SMC_N"/>
    <property type="match status" value="1"/>
</dbReference>
<evidence type="ECO:0000256" key="1">
    <source>
        <dbReference type="ARBA" id="ARBA00022490"/>
    </source>
</evidence>
<dbReference type="InterPro" id="IPR001238">
    <property type="entry name" value="DNA-binding_RecF"/>
</dbReference>
<keyword evidence="3 6" id="KW-0547">Nucleotide-binding</keyword>
<feature type="domain" description="RecF/RecN/SMC N-terminal" evidence="7">
    <location>
        <begin position="4"/>
        <end position="343"/>
    </location>
</feature>
<reference evidence="8 9" key="1">
    <citation type="journal article" date="2009" name="Stand. Genomic Sci.">
        <title>Complete genome sequence of Thermanaerovibrio acidaminovorans type strain (Su883).</title>
        <authorList>
            <person name="Chovatia M."/>
            <person name="Sikorski J."/>
            <person name="Schroder M."/>
            <person name="Lapidus A."/>
            <person name="Nolan M."/>
            <person name="Tice H."/>
            <person name="Glavina Del Rio T."/>
            <person name="Copeland A."/>
            <person name="Cheng J.F."/>
            <person name="Lucas S."/>
            <person name="Chen F."/>
            <person name="Bruce D."/>
            <person name="Goodwin L."/>
            <person name="Pitluck S."/>
            <person name="Ivanova N."/>
            <person name="Mavromatis K."/>
            <person name="Ovchinnikova G."/>
            <person name="Pati A."/>
            <person name="Chen A."/>
            <person name="Palaniappan K."/>
            <person name="Land M."/>
            <person name="Hauser L."/>
            <person name="Chang Y.J."/>
            <person name="Jeffries C.D."/>
            <person name="Chain P."/>
            <person name="Saunders E."/>
            <person name="Detter J.C."/>
            <person name="Brettin T."/>
            <person name="Rohde M."/>
            <person name="Goker M."/>
            <person name="Spring S."/>
            <person name="Bristow J."/>
            <person name="Markowitz V."/>
            <person name="Hugenholtz P."/>
            <person name="Kyrpides N.C."/>
            <person name="Klenk H.P."/>
            <person name="Eisen J.A."/>
        </authorList>
    </citation>
    <scope>NUCLEOTIDE SEQUENCE [LARGE SCALE GENOMIC DNA]</scope>
    <source>
        <strain evidence="9">ATCC 49978 / DSM 6589 / Su883</strain>
    </source>
</reference>
<evidence type="ECO:0000256" key="5">
    <source>
        <dbReference type="ARBA" id="ARBA00023125"/>
    </source>
</evidence>
<keyword evidence="4 6" id="KW-0067">ATP-binding</keyword>
<dbReference type="OrthoDB" id="9803889at2"/>
<comment type="subcellular location">
    <subcellularLocation>
        <location evidence="6">Cytoplasm</location>
    </subcellularLocation>
</comment>
<evidence type="ECO:0000256" key="4">
    <source>
        <dbReference type="ARBA" id="ARBA00022840"/>
    </source>
</evidence>
<evidence type="ECO:0000313" key="8">
    <source>
        <dbReference type="EMBL" id="ACZ18244.1"/>
    </source>
</evidence>
<dbReference type="GO" id="GO:0009432">
    <property type="term" value="P:SOS response"/>
    <property type="evidence" value="ECO:0007669"/>
    <property type="project" value="UniProtKB-UniRule"/>
</dbReference>
<dbReference type="HAMAP" id="MF_00365">
    <property type="entry name" value="RecF"/>
    <property type="match status" value="1"/>
</dbReference>
<keyword evidence="1 6" id="KW-0963">Cytoplasm</keyword>
<gene>
    <name evidence="6" type="primary">recF</name>
    <name evidence="8" type="ordered locus">Taci_0003</name>
</gene>
<dbReference type="Gene3D" id="1.20.1050.90">
    <property type="entry name" value="RecF/RecN/SMC, N-terminal domain"/>
    <property type="match status" value="1"/>
</dbReference>
<dbReference type="Gene3D" id="3.40.50.300">
    <property type="entry name" value="P-loop containing nucleotide triphosphate hydrolases"/>
    <property type="match status" value="1"/>
</dbReference>
<dbReference type="GO" id="GO:0005524">
    <property type="term" value="F:ATP binding"/>
    <property type="evidence" value="ECO:0007669"/>
    <property type="project" value="UniProtKB-UniRule"/>
</dbReference>
<dbReference type="AlphaFoldDB" id="D1B7J1"/>
<dbReference type="GO" id="GO:0006260">
    <property type="term" value="P:DNA replication"/>
    <property type="evidence" value="ECO:0007669"/>
    <property type="project" value="UniProtKB-UniRule"/>
</dbReference>
<dbReference type="GO" id="GO:0005737">
    <property type="term" value="C:cytoplasm"/>
    <property type="evidence" value="ECO:0007669"/>
    <property type="project" value="UniProtKB-SubCell"/>
</dbReference>
<evidence type="ECO:0000256" key="2">
    <source>
        <dbReference type="ARBA" id="ARBA00022705"/>
    </source>
</evidence>
<dbReference type="GO" id="GO:0006302">
    <property type="term" value="P:double-strand break repair"/>
    <property type="evidence" value="ECO:0007669"/>
    <property type="project" value="TreeGrafter"/>
</dbReference>
<dbReference type="GO" id="GO:0000731">
    <property type="term" value="P:DNA synthesis involved in DNA repair"/>
    <property type="evidence" value="ECO:0007669"/>
    <property type="project" value="TreeGrafter"/>
</dbReference>
<evidence type="ECO:0000256" key="3">
    <source>
        <dbReference type="ARBA" id="ARBA00022741"/>
    </source>
</evidence>
<keyword evidence="5 6" id="KW-0238">DNA-binding</keyword>
<sequence>MHFRSIKLYRYRNLEDQAVNLSPGLNLFFGPNGAGKTNLLEAFCAASGWGGFGRPSMIPRRGDGSPSPMSAAVAQASGEEEITCAFQFNRRPLLKIDGSAVTGSELRRRMPVLAFLPDSAALVDGPPSMRRRLLDMVCVLCVPGYGEALTRYRRAVRQRMASLRCGRWEEMTLRVMAREAVEIWRARSVVAPRLCQLSQAFASRLGIHLEASYVGQHESLDRLEPGRFLEAARSIKGEEMTHRRPRFGPHRDDVVLTSGGHAAGLALSRGQRRRAFAALVMASAQVVYKALRRGPVLVMDEVFAEVDREGRTLMARGLVELGVQVLASTADLPEAPDGASLYRVRSGVVTPVGG</sequence>
<evidence type="ECO:0000256" key="6">
    <source>
        <dbReference type="HAMAP-Rule" id="MF_00365"/>
    </source>
</evidence>
<evidence type="ECO:0000313" key="9">
    <source>
        <dbReference type="Proteomes" id="UP000002030"/>
    </source>
</evidence>
<keyword evidence="6" id="KW-0227">DNA damage</keyword>
<dbReference type="STRING" id="525903.Taci_0003"/>
<evidence type="ECO:0000259" key="7">
    <source>
        <dbReference type="Pfam" id="PF02463"/>
    </source>
</evidence>
<protein>
    <recommendedName>
        <fullName evidence="6">DNA replication and repair protein RecF</fullName>
    </recommendedName>
</protein>
<dbReference type="RefSeq" id="WP_012868760.1">
    <property type="nucleotide sequence ID" value="NC_013522.1"/>
</dbReference>
<organism evidence="8 9">
    <name type="scientific">Thermanaerovibrio acidaminovorans (strain ATCC 49978 / DSM 6589 / Su883)</name>
    <name type="common">Selenomonas acidaminovorans</name>
    <dbReference type="NCBI Taxonomy" id="525903"/>
    <lineage>
        <taxon>Bacteria</taxon>
        <taxon>Thermotogati</taxon>
        <taxon>Synergistota</taxon>
        <taxon>Synergistia</taxon>
        <taxon>Synergistales</taxon>
        <taxon>Synergistaceae</taxon>
        <taxon>Thermanaerovibrio</taxon>
    </lineage>
</organism>
<dbReference type="GO" id="GO:0003697">
    <property type="term" value="F:single-stranded DNA binding"/>
    <property type="evidence" value="ECO:0007669"/>
    <property type="project" value="UniProtKB-UniRule"/>
</dbReference>
<dbReference type="EnsemblBacteria" id="ACZ18244">
    <property type="protein sequence ID" value="ACZ18244"/>
    <property type="gene ID" value="Taci_0003"/>
</dbReference>
<dbReference type="HOGENOM" id="CLU_040267_0_0_0"/>
<keyword evidence="2 6" id="KW-0235">DNA replication</keyword>
<proteinExistence type="inferred from homology"/>
<dbReference type="Proteomes" id="UP000002030">
    <property type="component" value="Chromosome"/>
</dbReference>
<dbReference type="KEGG" id="tai:Taci_0003"/>
<dbReference type="PATRIC" id="fig|525903.6.peg.3"/>
<comment type="similarity">
    <text evidence="6">Belongs to the RecF family.</text>
</comment>